<sequence length="56" mass="6125">MVSDDVDVVEAKANRDAVEAAIQTWLDNNSAATSLDHVAPVYEKRDRIGLAMVHTD</sequence>
<evidence type="ECO:0000313" key="1">
    <source>
        <dbReference type="EMBL" id="GGO03520.1"/>
    </source>
</evidence>
<comment type="caution">
    <text evidence="1">The sequence shown here is derived from an EMBL/GenBank/DDBJ whole genome shotgun (WGS) entry which is preliminary data.</text>
</comment>
<proteinExistence type="predicted"/>
<dbReference type="EMBL" id="BMOU01000008">
    <property type="protein sequence ID" value="GGO03520.1"/>
    <property type="molecule type" value="Genomic_DNA"/>
</dbReference>
<dbReference type="AlphaFoldDB" id="A0A830GSU9"/>
<organism evidence="1 2">
    <name type="scientific">Haloarcula pellucida</name>
    <dbReference type="NCBI Taxonomy" id="1427151"/>
    <lineage>
        <taxon>Archaea</taxon>
        <taxon>Methanobacteriati</taxon>
        <taxon>Methanobacteriota</taxon>
        <taxon>Stenosarchaea group</taxon>
        <taxon>Halobacteria</taxon>
        <taxon>Halobacteriales</taxon>
        <taxon>Haloarculaceae</taxon>
        <taxon>Haloarcula</taxon>
    </lineage>
</organism>
<dbReference type="RefSeq" id="WP_189002018.1">
    <property type="nucleotide sequence ID" value="NZ_BMOU01000008.1"/>
</dbReference>
<keyword evidence="2" id="KW-1185">Reference proteome</keyword>
<evidence type="ECO:0000313" key="2">
    <source>
        <dbReference type="Proteomes" id="UP000605784"/>
    </source>
</evidence>
<accession>A0A830GSU9</accession>
<reference evidence="1" key="1">
    <citation type="journal article" date="2014" name="Int. J. Syst. Evol. Microbiol.">
        <title>Complete genome sequence of Corynebacterium casei LMG S-19264T (=DSM 44701T), isolated from a smear-ripened cheese.</title>
        <authorList>
            <consortium name="US DOE Joint Genome Institute (JGI-PGF)"/>
            <person name="Walter F."/>
            <person name="Albersmeier A."/>
            <person name="Kalinowski J."/>
            <person name="Ruckert C."/>
        </authorList>
    </citation>
    <scope>NUCLEOTIDE SEQUENCE</scope>
    <source>
        <strain evidence="1">JCM 17820</strain>
    </source>
</reference>
<gene>
    <name evidence="1" type="ORF">GCM10009030_39240</name>
</gene>
<protein>
    <submittedName>
        <fullName evidence="1">Uncharacterized protein</fullName>
    </submittedName>
</protein>
<name>A0A830GSU9_9EURY</name>
<reference evidence="1" key="2">
    <citation type="submission" date="2020-09" db="EMBL/GenBank/DDBJ databases">
        <authorList>
            <person name="Sun Q."/>
            <person name="Ohkuma M."/>
        </authorList>
    </citation>
    <scope>NUCLEOTIDE SEQUENCE</scope>
    <source>
        <strain evidence="1">JCM 17820</strain>
    </source>
</reference>
<dbReference type="Proteomes" id="UP000605784">
    <property type="component" value="Unassembled WGS sequence"/>
</dbReference>